<evidence type="ECO:0000256" key="7">
    <source>
        <dbReference type="RuleBase" id="RU363059"/>
    </source>
</evidence>
<dbReference type="SUPFAM" id="SSF144091">
    <property type="entry name" value="Rhomboid-like"/>
    <property type="match status" value="1"/>
</dbReference>
<proteinExistence type="inferred from homology"/>
<evidence type="ECO:0000256" key="5">
    <source>
        <dbReference type="ARBA" id="ARBA00022989"/>
    </source>
</evidence>
<keyword evidence="3 7" id="KW-0812">Transmembrane</keyword>
<dbReference type="Proteomes" id="UP000660247">
    <property type="component" value="Unassembled WGS sequence"/>
</dbReference>
<evidence type="ECO:0000313" key="10">
    <source>
        <dbReference type="Proteomes" id="UP000660247"/>
    </source>
</evidence>
<feature type="transmembrane region" description="Helical" evidence="7">
    <location>
        <begin position="122"/>
        <end position="140"/>
    </location>
</feature>
<dbReference type="AlphaFoldDB" id="A0A851DI02"/>
<dbReference type="EMBL" id="WEIS01068510">
    <property type="protein sequence ID" value="NWI68392.1"/>
    <property type="molecule type" value="Genomic_DNA"/>
</dbReference>
<evidence type="ECO:0000256" key="8">
    <source>
        <dbReference type="SAM" id="MobiDB-lite"/>
    </source>
</evidence>
<comment type="caution">
    <text evidence="7">Lacks conserved residue(s) required for the propagation of feature annotation.</text>
</comment>
<keyword evidence="4 7" id="KW-0256">Endoplasmic reticulum</keyword>
<name>A0A851DI02_TODME</name>
<feature type="compositionally biased region" description="Basic and acidic residues" evidence="8">
    <location>
        <begin position="186"/>
        <end position="198"/>
    </location>
</feature>
<dbReference type="InterPro" id="IPR035952">
    <property type="entry name" value="Rhomboid-like_sf"/>
</dbReference>
<feature type="region of interest" description="Disordered" evidence="8">
    <location>
        <begin position="176"/>
        <end position="206"/>
    </location>
</feature>
<feature type="transmembrane region" description="Helical" evidence="7">
    <location>
        <begin position="68"/>
        <end position="101"/>
    </location>
</feature>
<evidence type="ECO:0000256" key="3">
    <source>
        <dbReference type="ARBA" id="ARBA00022692"/>
    </source>
</evidence>
<dbReference type="OrthoDB" id="1716531at2759"/>
<feature type="non-terminal residue" evidence="9">
    <location>
        <position position="1"/>
    </location>
</feature>
<comment type="similarity">
    <text evidence="2 7">Belongs to the derlin family.</text>
</comment>
<dbReference type="Pfam" id="PF04511">
    <property type="entry name" value="DER1"/>
    <property type="match status" value="1"/>
</dbReference>
<comment type="caution">
    <text evidence="9">The sequence shown here is derived from an EMBL/GenBank/DDBJ whole genome shotgun (WGS) entry which is preliminary data.</text>
</comment>
<keyword evidence="10" id="KW-1185">Reference proteome</keyword>
<dbReference type="PANTHER" id="PTHR11009">
    <property type="entry name" value="DER1-LIKE PROTEIN, DERLIN"/>
    <property type="match status" value="1"/>
</dbReference>
<reference evidence="9" key="1">
    <citation type="submission" date="2019-10" db="EMBL/GenBank/DDBJ databases">
        <title>Bird 10,000 Genomes (B10K) Project - Family phase.</title>
        <authorList>
            <person name="Zhang G."/>
        </authorList>
    </citation>
    <scope>NUCLEOTIDE SEQUENCE</scope>
    <source>
        <strain evidence="9">B10K-DU-002-69</strain>
        <tissue evidence="9">Muscle</tissue>
    </source>
</reference>
<evidence type="ECO:0000256" key="6">
    <source>
        <dbReference type="ARBA" id="ARBA00023136"/>
    </source>
</evidence>
<organism evidence="9 10">
    <name type="scientific">Todus mexicanus</name>
    <name type="common">Puerto Rican tody</name>
    <dbReference type="NCBI Taxonomy" id="135184"/>
    <lineage>
        <taxon>Eukaryota</taxon>
        <taxon>Metazoa</taxon>
        <taxon>Chordata</taxon>
        <taxon>Craniata</taxon>
        <taxon>Vertebrata</taxon>
        <taxon>Euteleostomi</taxon>
        <taxon>Archelosauria</taxon>
        <taxon>Archosauria</taxon>
        <taxon>Dinosauria</taxon>
        <taxon>Saurischia</taxon>
        <taxon>Theropoda</taxon>
        <taxon>Coelurosauria</taxon>
        <taxon>Aves</taxon>
        <taxon>Neognathae</taxon>
        <taxon>Neoaves</taxon>
        <taxon>Telluraves</taxon>
        <taxon>Coraciimorphae</taxon>
        <taxon>Coraciiformes</taxon>
        <taxon>Todidae</taxon>
        <taxon>Todus</taxon>
    </lineage>
</organism>
<evidence type="ECO:0000256" key="2">
    <source>
        <dbReference type="ARBA" id="ARBA00008917"/>
    </source>
</evidence>
<gene>
    <name evidence="9" type="primary">Derl2_1</name>
    <name evidence="9" type="ORF">TODMEX_R03338</name>
</gene>
<dbReference type="InterPro" id="IPR007599">
    <property type="entry name" value="DER1"/>
</dbReference>
<feature type="non-terminal residue" evidence="9">
    <location>
        <position position="206"/>
    </location>
</feature>
<keyword evidence="5 7" id="KW-1133">Transmembrane helix</keyword>
<accession>A0A851DI02</accession>
<dbReference type="GO" id="GO:0005789">
    <property type="term" value="C:endoplasmic reticulum membrane"/>
    <property type="evidence" value="ECO:0007669"/>
    <property type="project" value="UniProtKB-SubCell"/>
</dbReference>
<evidence type="ECO:0000313" key="9">
    <source>
        <dbReference type="EMBL" id="NWI68392.1"/>
    </source>
</evidence>
<protein>
    <recommendedName>
        <fullName evidence="7">Derlin</fullName>
    </recommendedName>
</protein>
<comment type="subcellular location">
    <subcellularLocation>
        <location evidence="1 7">Endoplasmic reticulum membrane</location>
        <topology evidence="1 7">Multi-pass membrane protein</topology>
    </subcellularLocation>
</comment>
<sequence length="206" mass="24257">QLEFITPFQLYFNPDLIFRKFQIWRLITNFLFFGPLGFSFFFNMIFLYRYCRMLEEGSFRGRTADFVFMFLFGGFLMTLFGLFASLFFLGQAFTIMLVYVWSRRNPYIRMNFFGLLNFQAPFLPWVLMGFSLLLGNSIIIDLLGKDCGVCPQLTFLTCLLGGMGMSLARKMVFDTPEEDPNYNPLPEDRPENQPRDQDQNQQQQPQ</sequence>
<dbReference type="FunFam" id="1.20.1540.10:FF:000016">
    <property type="entry name" value="Derlin"/>
    <property type="match status" value="1"/>
</dbReference>
<keyword evidence="6 7" id="KW-0472">Membrane</keyword>
<evidence type="ECO:0000256" key="4">
    <source>
        <dbReference type="ARBA" id="ARBA00022824"/>
    </source>
</evidence>
<feature type="transmembrane region" description="Helical" evidence="7">
    <location>
        <begin position="26"/>
        <end position="48"/>
    </location>
</feature>
<evidence type="ECO:0000256" key="1">
    <source>
        <dbReference type="ARBA" id="ARBA00004477"/>
    </source>
</evidence>
<comment type="function">
    <text evidence="7">Functional component of endoplasmic reticulum-associated degradation (ERAD) for misfolded lumenal proteins. May act by forming a channel that allows the retrotranslocation of misfolded proteins into the cytosol where they are ubiquitinated and degraded by the proteasome.</text>
</comment>
<dbReference type="GO" id="GO:0036503">
    <property type="term" value="P:ERAD pathway"/>
    <property type="evidence" value="ECO:0007669"/>
    <property type="project" value="UniProtKB-ARBA"/>
</dbReference>